<dbReference type="CDD" id="cd03416">
    <property type="entry name" value="CbiX_SirB_N"/>
    <property type="match status" value="1"/>
</dbReference>
<reference evidence="3 4" key="1">
    <citation type="submission" date="2017-09" db="EMBL/GenBank/DDBJ databases">
        <title>Genomics of the genus Arcobacter.</title>
        <authorList>
            <person name="Perez-Cataluna A."/>
            <person name="Figueras M.J."/>
            <person name="Salas-Masso N."/>
        </authorList>
    </citation>
    <scope>NUCLEOTIDE SEQUENCE [LARGE SCALE GENOMIC DNA]</scope>
    <source>
        <strain evidence="3 4">DSM 18005</strain>
    </source>
</reference>
<dbReference type="EMBL" id="NXIF01000028">
    <property type="protein sequence ID" value="PKI80738.1"/>
    <property type="molecule type" value="Genomic_DNA"/>
</dbReference>
<dbReference type="PANTHER" id="PTHR33542:SF3">
    <property type="entry name" value="SIROHYDROCHLORIN FERROCHELATASE, CHLOROPLASTIC"/>
    <property type="match status" value="1"/>
</dbReference>
<dbReference type="RefSeq" id="WP_101184876.1">
    <property type="nucleotide sequence ID" value="NZ_CP031218.1"/>
</dbReference>
<dbReference type="KEGG" id="ahs:AHALO_1399"/>
<evidence type="ECO:0000313" key="4">
    <source>
        <dbReference type="Proteomes" id="UP000233248"/>
    </source>
</evidence>
<dbReference type="SUPFAM" id="SSF53800">
    <property type="entry name" value="Chelatase"/>
    <property type="match status" value="1"/>
</dbReference>
<keyword evidence="4" id="KW-1185">Reference proteome</keyword>
<dbReference type="GO" id="GO:0016829">
    <property type="term" value="F:lyase activity"/>
    <property type="evidence" value="ECO:0007669"/>
    <property type="project" value="UniProtKB-KW"/>
</dbReference>
<comment type="caution">
    <text evidence="3">The sequence shown here is derived from an EMBL/GenBank/DDBJ whole genome shotgun (WGS) entry which is preliminary data.</text>
</comment>
<proteinExistence type="predicted"/>
<organism evidence="3 4">
    <name type="scientific">Malaciobacter halophilus</name>
    <dbReference type="NCBI Taxonomy" id="197482"/>
    <lineage>
        <taxon>Bacteria</taxon>
        <taxon>Pseudomonadati</taxon>
        <taxon>Campylobacterota</taxon>
        <taxon>Epsilonproteobacteria</taxon>
        <taxon>Campylobacterales</taxon>
        <taxon>Arcobacteraceae</taxon>
        <taxon>Malaciobacter</taxon>
    </lineage>
</organism>
<dbReference type="OrthoDB" id="9797895at2"/>
<dbReference type="Proteomes" id="UP000233248">
    <property type="component" value="Unassembled WGS sequence"/>
</dbReference>
<dbReference type="GO" id="GO:0046872">
    <property type="term" value="F:metal ion binding"/>
    <property type="evidence" value="ECO:0007669"/>
    <property type="project" value="UniProtKB-KW"/>
</dbReference>
<accession>A0A2N1J2E7</accession>
<dbReference type="Gene3D" id="3.40.50.1400">
    <property type="match status" value="1"/>
</dbReference>
<evidence type="ECO:0000313" key="3">
    <source>
        <dbReference type="EMBL" id="PKI80738.1"/>
    </source>
</evidence>
<keyword evidence="2" id="KW-0456">Lyase</keyword>
<dbReference type="Pfam" id="PF01903">
    <property type="entry name" value="CbiX"/>
    <property type="match status" value="1"/>
</dbReference>
<dbReference type="InterPro" id="IPR050963">
    <property type="entry name" value="Sirohydro_Cobaltochel/CbiX"/>
</dbReference>
<evidence type="ECO:0008006" key="5">
    <source>
        <dbReference type="Google" id="ProtNLM"/>
    </source>
</evidence>
<name>A0A2N1J2E7_9BACT</name>
<protein>
    <recommendedName>
        <fullName evidence="5">Cobalamin biosynthesis protein CbiX</fullName>
    </recommendedName>
</protein>
<dbReference type="InterPro" id="IPR002762">
    <property type="entry name" value="CbiX-like"/>
</dbReference>
<keyword evidence="1" id="KW-0479">Metal-binding</keyword>
<sequence length="118" mass="13505">MKLLVIVAHGSRVKTSNDEIINLTKKLNSECKDKSLKIIPAFLELCEPSIYNAIKNQINNGYNQIKVFPYFLAEGKHVKQDIPQEIENLKKEFKKVDIELLPHLGNYKEIVSLILSIV</sequence>
<dbReference type="PANTHER" id="PTHR33542">
    <property type="entry name" value="SIROHYDROCHLORIN FERROCHELATASE, CHLOROPLASTIC"/>
    <property type="match status" value="1"/>
</dbReference>
<evidence type="ECO:0000256" key="1">
    <source>
        <dbReference type="ARBA" id="ARBA00022723"/>
    </source>
</evidence>
<gene>
    <name evidence="3" type="ORF">CP960_07900</name>
</gene>
<dbReference type="AlphaFoldDB" id="A0A2N1J2E7"/>
<evidence type="ECO:0000256" key="2">
    <source>
        <dbReference type="ARBA" id="ARBA00023239"/>
    </source>
</evidence>